<dbReference type="AlphaFoldDB" id="A0A5B9W5V9"/>
<reference evidence="1 2" key="1">
    <citation type="submission" date="2019-08" db="EMBL/GenBank/DDBJ databases">
        <title>Deep-cultivation of Planctomycetes and their phenomic and genomic characterization uncovers novel biology.</title>
        <authorList>
            <person name="Wiegand S."/>
            <person name="Jogler M."/>
            <person name="Boedeker C."/>
            <person name="Pinto D."/>
            <person name="Vollmers J."/>
            <person name="Rivas-Marin E."/>
            <person name="Kohn T."/>
            <person name="Peeters S.H."/>
            <person name="Heuer A."/>
            <person name="Rast P."/>
            <person name="Oberbeckmann S."/>
            <person name="Bunk B."/>
            <person name="Jeske O."/>
            <person name="Meyerdierks A."/>
            <person name="Storesund J.E."/>
            <person name="Kallscheuer N."/>
            <person name="Luecker S."/>
            <person name="Lage O.M."/>
            <person name="Pohl T."/>
            <person name="Merkel B.J."/>
            <person name="Hornburger P."/>
            <person name="Mueller R.-W."/>
            <person name="Bruemmer F."/>
            <person name="Labrenz M."/>
            <person name="Spormann A.M."/>
            <person name="Op den Camp H."/>
            <person name="Overmann J."/>
            <person name="Amann R."/>
            <person name="Jetten M.S.M."/>
            <person name="Mascher T."/>
            <person name="Medema M.H."/>
            <person name="Devos D.P."/>
            <person name="Kaster A.-K."/>
            <person name="Ovreas L."/>
            <person name="Rohde M."/>
            <person name="Galperin M.Y."/>
            <person name="Jogler C."/>
        </authorList>
    </citation>
    <scope>NUCLEOTIDE SEQUENCE [LARGE SCALE GENOMIC DNA]</scope>
    <source>
        <strain evidence="1 2">OJF2</strain>
    </source>
</reference>
<dbReference type="Proteomes" id="UP000324233">
    <property type="component" value="Chromosome"/>
</dbReference>
<accession>A0A5B9W5V9</accession>
<evidence type="ECO:0000313" key="2">
    <source>
        <dbReference type="Proteomes" id="UP000324233"/>
    </source>
</evidence>
<dbReference type="EMBL" id="CP042997">
    <property type="protein sequence ID" value="QEH35360.1"/>
    <property type="molecule type" value="Genomic_DNA"/>
</dbReference>
<keyword evidence="2" id="KW-1185">Reference proteome</keyword>
<dbReference type="KEGG" id="agv:OJF2_39110"/>
<evidence type="ECO:0000313" key="1">
    <source>
        <dbReference type="EMBL" id="QEH35360.1"/>
    </source>
</evidence>
<gene>
    <name evidence="1" type="ORF">OJF2_39110</name>
</gene>
<organism evidence="1 2">
    <name type="scientific">Aquisphaera giovannonii</name>
    <dbReference type="NCBI Taxonomy" id="406548"/>
    <lineage>
        <taxon>Bacteria</taxon>
        <taxon>Pseudomonadati</taxon>
        <taxon>Planctomycetota</taxon>
        <taxon>Planctomycetia</taxon>
        <taxon>Isosphaerales</taxon>
        <taxon>Isosphaeraceae</taxon>
        <taxon>Aquisphaera</taxon>
    </lineage>
</organism>
<protein>
    <submittedName>
        <fullName evidence="1">Uncharacterized protein</fullName>
    </submittedName>
</protein>
<proteinExistence type="predicted"/>
<name>A0A5B9W5V9_9BACT</name>
<sequence length="219" mass="24595">MARQRSARADLAVRVNIDPDVDGAFRFTFMPGVSRPLQTGVEPLSAAPRYVASARGPGGAVEIRWLRAPDRESVREELEDLVRRRLLERSGWLERLRDLMATVKGWAEELGWATRLVDKRMQDPEIGDYRAPSLLLQKEATRLYLEPIGRDAPGIEGVVDLCLMPSYDDVARLTTDGDRWKVRYVFEDMSAGNGRGAPARPLTKAAIRRVFDAMHIHAG</sequence>